<dbReference type="Proteomes" id="UP000176501">
    <property type="component" value="Unassembled WGS sequence"/>
</dbReference>
<accession>A0A1F7W8L1</accession>
<organism evidence="1 2">
    <name type="scientific">Candidatus Uhrbacteria bacterium RIFOXYB2_FULL_57_15</name>
    <dbReference type="NCBI Taxonomy" id="1802422"/>
    <lineage>
        <taxon>Bacteria</taxon>
        <taxon>Candidatus Uhriibacteriota</taxon>
    </lineage>
</organism>
<name>A0A1F7W8L1_9BACT</name>
<comment type="caution">
    <text evidence="1">The sequence shown here is derived from an EMBL/GenBank/DDBJ whole genome shotgun (WGS) entry which is preliminary data.</text>
</comment>
<sequence>MAHHGTDVERVDRIMGTMFVSLAEYVRVFRIGTIGFDDLEVLATVPWGEDTLRAEAEHGGLLYPHVRKHNIGALLKSGADGSIPVRVPRFHFGSSGLENLHNWPGWLPTGWRIVRTRVELGLPNDMIIQDRVILPTHQRACRLETAEMAVLMAHRGVQVLADGAAWSRDLVPCGCRALTGPYRKDGLDMRFGRDTDEHRLGGGLLLSRLPET</sequence>
<evidence type="ECO:0000313" key="2">
    <source>
        <dbReference type="Proteomes" id="UP000176501"/>
    </source>
</evidence>
<reference evidence="1 2" key="1">
    <citation type="journal article" date="2016" name="Nat. Commun.">
        <title>Thousands of microbial genomes shed light on interconnected biogeochemical processes in an aquifer system.</title>
        <authorList>
            <person name="Anantharaman K."/>
            <person name="Brown C.T."/>
            <person name="Hug L.A."/>
            <person name="Sharon I."/>
            <person name="Castelle C.J."/>
            <person name="Probst A.J."/>
            <person name="Thomas B.C."/>
            <person name="Singh A."/>
            <person name="Wilkins M.J."/>
            <person name="Karaoz U."/>
            <person name="Brodie E.L."/>
            <person name="Williams K.H."/>
            <person name="Hubbard S.S."/>
            <person name="Banfield J.F."/>
        </authorList>
    </citation>
    <scope>NUCLEOTIDE SEQUENCE [LARGE SCALE GENOMIC DNA]</scope>
</reference>
<protein>
    <submittedName>
        <fullName evidence="1">Uncharacterized protein</fullName>
    </submittedName>
</protein>
<evidence type="ECO:0000313" key="1">
    <source>
        <dbReference type="EMBL" id="OGL98557.1"/>
    </source>
</evidence>
<gene>
    <name evidence="1" type="ORF">A2304_04285</name>
</gene>
<dbReference type="EMBL" id="MGFE01000019">
    <property type="protein sequence ID" value="OGL98557.1"/>
    <property type="molecule type" value="Genomic_DNA"/>
</dbReference>
<proteinExistence type="predicted"/>
<dbReference type="AlphaFoldDB" id="A0A1F7W8L1"/>